<evidence type="ECO:0000256" key="1">
    <source>
        <dbReference type="ARBA" id="ARBA00022723"/>
    </source>
</evidence>
<protein>
    <submittedName>
        <fullName evidence="4">Ribulose-5-phosphate 4-epimerase</fullName>
    </submittedName>
</protein>
<dbReference type="InterPro" id="IPR001303">
    <property type="entry name" value="Aldolase_II/adducin_N"/>
</dbReference>
<keyword evidence="2" id="KW-0456">Lyase</keyword>
<comment type="caution">
    <text evidence="4">The sequence shown here is derived from an EMBL/GenBank/DDBJ whole genome shotgun (WGS) entry which is preliminary data.</text>
</comment>
<reference evidence="4" key="1">
    <citation type="journal article" date="2015" name="Proc. Natl. Acad. Sci. U.S.A.">
        <title>Networks of energetic and metabolic interactions define dynamics in microbial communities.</title>
        <authorList>
            <person name="Embree M."/>
            <person name="Liu J.K."/>
            <person name="Al-Bassam M.M."/>
            <person name="Zengler K."/>
        </authorList>
    </citation>
    <scope>NUCLEOTIDE SEQUENCE</scope>
</reference>
<organism evidence="4">
    <name type="scientific">hydrocarbon metagenome</name>
    <dbReference type="NCBI Taxonomy" id="938273"/>
    <lineage>
        <taxon>unclassified sequences</taxon>
        <taxon>metagenomes</taxon>
        <taxon>ecological metagenomes</taxon>
    </lineage>
</organism>
<dbReference type="InterPro" id="IPR050197">
    <property type="entry name" value="Aldolase_class_II_sugar_metab"/>
</dbReference>
<dbReference type="Pfam" id="PF00596">
    <property type="entry name" value="Aldolase_II"/>
    <property type="match status" value="1"/>
</dbReference>
<dbReference type="PANTHER" id="PTHR22789">
    <property type="entry name" value="FUCULOSE PHOSPHATE ALDOLASE"/>
    <property type="match status" value="1"/>
</dbReference>
<dbReference type="EMBL" id="LNQE01001895">
    <property type="protein sequence ID" value="KUG03069.1"/>
    <property type="molecule type" value="Genomic_DNA"/>
</dbReference>
<accession>A0A0W8E3Q1</accession>
<name>A0A0W8E3Q1_9ZZZZ</name>
<feature type="domain" description="Class II aldolase/adducin N-terminal" evidence="3">
    <location>
        <begin position="7"/>
        <end position="184"/>
    </location>
</feature>
<gene>
    <name evidence="4" type="ORF">ASZ90_019530</name>
</gene>
<dbReference type="SUPFAM" id="SSF53639">
    <property type="entry name" value="AraD/HMP-PK domain-like"/>
    <property type="match status" value="1"/>
</dbReference>
<evidence type="ECO:0000313" key="4">
    <source>
        <dbReference type="EMBL" id="KUG03069.1"/>
    </source>
</evidence>
<sequence length="217" mass="23992">MYLEERRQVLNTAREISQTGMVMGTWGNVSARCKGDLMVITPSGVDYDSLTIEDMVIVDSCYKVQEGSLKPSSETPLHMEIYQKRPEVHAIVHVHSLYAAAFAVARKNVPVILEETAQVIGHEVPVADYARCGTYQLAEAVVRTIGEDKKAVLLANHGLLAVGTSMEEALRICYVVEKTSRVAIYARGIGEIHSLPEEEIAELNQKFKSYGQSKPAR</sequence>
<evidence type="ECO:0000256" key="2">
    <source>
        <dbReference type="ARBA" id="ARBA00023239"/>
    </source>
</evidence>
<dbReference type="GO" id="GO:0019323">
    <property type="term" value="P:pentose catabolic process"/>
    <property type="evidence" value="ECO:0007669"/>
    <property type="project" value="TreeGrafter"/>
</dbReference>
<dbReference type="InterPro" id="IPR036409">
    <property type="entry name" value="Aldolase_II/adducin_N_sf"/>
</dbReference>
<dbReference type="AlphaFoldDB" id="A0A0W8E3Q1"/>
<dbReference type="GO" id="GO:0016832">
    <property type="term" value="F:aldehyde-lyase activity"/>
    <property type="evidence" value="ECO:0007669"/>
    <property type="project" value="TreeGrafter"/>
</dbReference>
<dbReference type="SMART" id="SM01007">
    <property type="entry name" value="Aldolase_II"/>
    <property type="match status" value="1"/>
</dbReference>
<proteinExistence type="predicted"/>
<keyword evidence="1" id="KW-0479">Metal-binding</keyword>
<dbReference type="GO" id="GO:0005829">
    <property type="term" value="C:cytosol"/>
    <property type="evidence" value="ECO:0007669"/>
    <property type="project" value="TreeGrafter"/>
</dbReference>
<dbReference type="GO" id="GO:0046872">
    <property type="term" value="F:metal ion binding"/>
    <property type="evidence" value="ECO:0007669"/>
    <property type="project" value="UniProtKB-KW"/>
</dbReference>
<evidence type="ECO:0000259" key="3">
    <source>
        <dbReference type="SMART" id="SM01007"/>
    </source>
</evidence>
<dbReference type="Gene3D" id="3.40.225.10">
    <property type="entry name" value="Class II aldolase/adducin N-terminal domain"/>
    <property type="match status" value="1"/>
</dbReference>
<dbReference type="PANTHER" id="PTHR22789:SF0">
    <property type="entry name" value="3-OXO-TETRONATE 4-PHOSPHATE DECARBOXYLASE-RELATED"/>
    <property type="match status" value="1"/>
</dbReference>